<proteinExistence type="predicted"/>
<dbReference type="Proteomes" id="UP001150266">
    <property type="component" value="Unassembled WGS sequence"/>
</dbReference>
<sequence length="152" mass="15737">MFGVISPSGFCFVALVTSMLTMCKASPDSTDLALSARQLTKPNLPSSGETQSCDEQCGILTTLDNCETDQCFCSDTNSDGLASCLDCIVATGNGTTSQGQTIMNEYIDNCADLGFTVKTETIQASGAKILAIPTTGIVVAAALGSLIRLMGE</sequence>
<evidence type="ECO:0000313" key="3">
    <source>
        <dbReference type="Proteomes" id="UP001150266"/>
    </source>
</evidence>
<dbReference type="EMBL" id="JAOTPV010000003">
    <property type="protein sequence ID" value="KAJ4485639.1"/>
    <property type="molecule type" value="Genomic_DNA"/>
</dbReference>
<name>A0A9W9AM45_9AGAR</name>
<keyword evidence="1" id="KW-0732">Signal</keyword>
<organism evidence="2 3">
    <name type="scientific">Lentinula aciculospora</name>
    <dbReference type="NCBI Taxonomy" id="153920"/>
    <lineage>
        <taxon>Eukaryota</taxon>
        <taxon>Fungi</taxon>
        <taxon>Dikarya</taxon>
        <taxon>Basidiomycota</taxon>
        <taxon>Agaricomycotina</taxon>
        <taxon>Agaricomycetes</taxon>
        <taxon>Agaricomycetidae</taxon>
        <taxon>Agaricales</taxon>
        <taxon>Marasmiineae</taxon>
        <taxon>Omphalotaceae</taxon>
        <taxon>Lentinula</taxon>
    </lineage>
</organism>
<reference evidence="2" key="1">
    <citation type="submission" date="2022-08" db="EMBL/GenBank/DDBJ databases">
        <title>A Global Phylogenomic Analysis of the Shiitake Genus Lentinula.</title>
        <authorList>
            <consortium name="DOE Joint Genome Institute"/>
            <person name="Sierra-Patev S."/>
            <person name="Min B."/>
            <person name="Naranjo-Ortiz M."/>
            <person name="Looney B."/>
            <person name="Konkel Z."/>
            <person name="Slot J.C."/>
            <person name="Sakamoto Y."/>
            <person name="Steenwyk J.L."/>
            <person name="Rokas A."/>
            <person name="Carro J."/>
            <person name="Camarero S."/>
            <person name="Ferreira P."/>
            <person name="Molpeceres G."/>
            <person name="Ruiz-Duenas F.J."/>
            <person name="Serrano A."/>
            <person name="Henrissat B."/>
            <person name="Drula E."/>
            <person name="Hughes K.W."/>
            <person name="Mata J.L."/>
            <person name="Ishikawa N.K."/>
            <person name="Vargas-Isla R."/>
            <person name="Ushijima S."/>
            <person name="Smith C.A."/>
            <person name="Ahrendt S."/>
            <person name="Andreopoulos W."/>
            <person name="He G."/>
            <person name="Labutti K."/>
            <person name="Lipzen A."/>
            <person name="Ng V."/>
            <person name="Riley R."/>
            <person name="Sandor L."/>
            <person name="Barry K."/>
            <person name="Martinez A.T."/>
            <person name="Xiao Y."/>
            <person name="Gibbons J.G."/>
            <person name="Terashima K."/>
            <person name="Grigoriev I.V."/>
            <person name="Hibbett D.S."/>
        </authorList>
    </citation>
    <scope>NUCLEOTIDE SEQUENCE</scope>
    <source>
        <strain evidence="2">JLM2183</strain>
    </source>
</reference>
<evidence type="ECO:0000256" key="1">
    <source>
        <dbReference type="SAM" id="SignalP"/>
    </source>
</evidence>
<keyword evidence="3" id="KW-1185">Reference proteome</keyword>
<comment type="caution">
    <text evidence="2">The sequence shown here is derived from an EMBL/GenBank/DDBJ whole genome shotgun (WGS) entry which is preliminary data.</text>
</comment>
<gene>
    <name evidence="2" type="ORF">J3R30DRAFT_1386237</name>
</gene>
<dbReference type="OrthoDB" id="2989763at2759"/>
<evidence type="ECO:0008006" key="4">
    <source>
        <dbReference type="Google" id="ProtNLM"/>
    </source>
</evidence>
<feature type="chain" id="PRO_5040983969" description="Extracellular membrane protein CFEM domain-containing protein" evidence="1">
    <location>
        <begin position="26"/>
        <end position="152"/>
    </location>
</feature>
<feature type="signal peptide" evidence="1">
    <location>
        <begin position="1"/>
        <end position="25"/>
    </location>
</feature>
<dbReference type="AlphaFoldDB" id="A0A9W9AM45"/>
<protein>
    <recommendedName>
        <fullName evidence="4">Extracellular membrane protein CFEM domain-containing protein</fullName>
    </recommendedName>
</protein>
<accession>A0A9W9AM45</accession>
<evidence type="ECO:0000313" key="2">
    <source>
        <dbReference type="EMBL" id="KAJ4485639.1"/>
    </source>
</evidence>